<dbReference type="EMBL" id="LN679108">
    <property type="protein sequence ID" value="CEL63732.1"/>
    <property type="molecule type" value="Genomic_DNA"/>
</dbReference>
<name>A0A0B7G5I9_THACB</name>
<evidence type="ECO:0000313" key="1">
    <source>
        <dbReference type="EMBL" id="CEL63732.1"/>
    </source>
</evidence>
<accession>A0A0B7G5I9</accession>
<keyword evidence="2" id="KW-1185">Reference proteome</keyword>
<proteinExistence type="predicted"/>
<reference evidence="1 2" key="1">
    <citation type="submission" date="2014-11" db="EMBL/GenBank/DDBJ databases">
        <authorList>
            <person name="Wibberg Daniel"/>
        </authorList>
    </citation>
    <scope>NUCLEOTIDE SEQUENCE [LARGE SCALE GENOMIC DNA]</scope>
    <source>
        <strain evidence="1">Rhizoctonia solani AG1-IB 7/3/14</strain>
    </source>
</reference>
<dbReference type="AlphaFoldDB" id="A0A0B7G5I9"/>
<organism evidence="1 2">
    <name type="scientific">Thanatephorus cucumeris (strain AG1-IB / isolate 7/3/14)</name>
    <name type="common">Lettuce bottom rot fungus</name>
    <name type="synonym">Rhizoctonia solani</name>
    <dbReference type="NCBI Taxonomy" id="1108050"/>
    <lineage>
        <taxon>Eukaryota</taxon>
        <taxon>Fungi</taxon>
        <taxon>Dikarya</taxon>
        <taxon>Basidiomycota</taxon>
        <taxon>Agaricomycotina</taxon>
        <taxon>Agaricomycetes</taxon>
        <taxon>Cantharellales</taxon>
        <taxon>Ceratobasidiaceae</taxon>
        <taxon>Rhizoctonia</taxon>
        <taxon>Rhizoctonia solani AG-1</taxon>
    </lineage>
</organism>
<protein>
    <submittedName>
        <fullName evidence="1">Uncharacterized protein</fullName>
    </submittedName>
</protein>
<evidence type="ECO:0000313" key="2">
    <source>
        <dbReference type="Proteomes" id="UP000059188"/>
    </source>
</evidence>
<dbReference type="Proteomes" id="UP000059188">
    <property type="component" value="Unassembled WGS sequence"/>
</dbReference>
<sequence length="111" mass="12354">MSDVFDELAARALDGDLARLDLDGNALGDNFGPNFVLYVSIQHDHSPSDFVSSSQLQITPPKVRPALWQHNSIHSTHFERGLRSWGCREAINKIGCKLSVGESEVMRSYLI</sequence>
<gene>
    <name evidence="1" type="ORF">RSOLAG1IB_05494</name>
</gene>